<accession>A0A6J5WV49</accession>
<gene>
    <name evidence="7" type="ORF">ORAREDHAP_LOCUS17900</name>
</gene>
<evidence type="ECO:0000259" key="6">
    <source>
        <dbReference type="Pfam" id="PF23247"/>
    </source>
</evidence>
<proteinExistence type="inferred from homology"/>
<dbReference type="Proteomes" id="UP000507245">
    <property type="component" value="Unassembled WGS sequence"/>
</dbReference>
<dbReference type="Gene3D" id="1.10.8.430">
    <property type="entry name" value="Helical domain of apoptotic protease-activating factors"/>
    <property type="match status" value="1"/>
</dbReference>
<name>A0A6J5WV49_PRUAR</name>
<keyword evidence="4" id="KW-0067">ATP-binding</keyword>
<dbReference type="InterPro" id="IPR027417">
    <property type="entry name" value="P-loop_NTPase"/>
</dbReference>
<dbReference type="PRINTS" id="PR00364">
    <property type="entry name" value="DISEASERSIST"/>
</dbReference>
<feature type="domain" description="NB-ARC" evidence="5">
    <location>
        <begin position="5"/>
        <end position="88"/>
    </location>
</feature>
<feature type="domain" description="Disease resistance protein At4g27190-like leucine-rich repeats" evidence="6">
    <location>
        <begin position="791"/>
        <end position="858"/>
    </location>
</feature>
<dbReference type="GO" id="GO:0005524">
    <property type="term" value="F:ATP binding"/>
    <property type="evidence" value="ECO:0007669"/>
    <property type="project" value="UniProtKB-KW"/>
</dbReference>
<dbReference type="SUPFAM" id="SSF52058">
    <property type="entry name" value="L domain-like"/>
    <property type="match status" value="1"/>
</dbReference>
<organism evidence="7 8">
    <name type="scientific">Prunus armeniaca</name>
    <name type="common">Apricot</name>
    <name type="synonym">Armeniaca vulgaris</name>
    <dbReference type="NCBI Taxonomy" id="36596"/>
    <lineage>
        <taxon>Eukaryota</taxon>
        <taxon>Viridiplantae</taxon>
        <taxon>Streptophyta</taxon>
        <taxon>Embryophyta</taxon>
        <taxon>Tracheophyta</taxon>
        <taxon>Spermatophyta</taxon>
        <taxon>Magnoliopsida</taxon>
        <taxon>eudicotyledons</taxon>
        <taxon>Gunneridae</taxon>
        <taxon>Pentapetalae</taxon>
        <taxon>rosids</taxon>
        <taxon>fabids</taxon>
        <taxon>Rosales</taxon>
        <taxon>Rosaceae</taxon>
        <taxon>Amygdaloideae</taxon>
        <taxon>Amygdaleae</taxon>
        <taxon>Prunus</taxon>
    </lineage>
</organism>
<dbReference type="Pfam" id="PF00931">
    <property type="entry name" value="NB-ARC"/>
    <property type="match status" value="1"/>
</dbReference>
<dbReference type="InterPro" id="IPR002182">
    <property type="entry name" value="NB-ARC"/>
</dbReference>
<evidence type="ECO:0000259" key="5">
    <source>
        <dbReference type="Pfam" id="PF00931"/>
    </source>
</evidence>
<dbReference type="OrthoDB" id="1165656at2759"/>
<dbReference type="GO" id="GO:0043531">
    <property type="term" value="F:ADP binding"/>
    <property type="evidence" value="ECO:0007669"/>
    <property type="project" value="InterPro"/>
</dbReference>
<evidence type="ECO:0000256" key="3">
    <source>
        <dbReference type="ARBA" id="ARBA00022821"/>
    </source>
</evidence>
<dbReference type="SUPFAM" id="SSF52047">
    <property type="entry name" value="RNI-like"/>
    <property type="match status" value="2"/>
</dbReference>
<keyword evidence="8" id="KW-1185">Reference proteome</keyword>
<dbReference type="EMBL" id="CAEKKB010000003">
    <property type="protein sequence ID" value="CAB4302268.1"/>
    <property type="molecule type" value="Genomic_DNA"/>
</dbReference>
<dbReference type="Pfam" id="PF23247">
    <property type="entry name" value="LRR_RPS2"/>
    <property type="match status" value="4"/>
</dbReference>
<dbReference type="Gene3D" id="3.40.50.300">
    <property type="entry name" value="P-loop containing nucleotide triphosphate hydrolases"/>
    <property type="match status" value="1"/>
</dbReference>
<dbReference type="Gene3D" id="3.80.10.10">
    <property type="entry name" value="Ribonuclease Inhibitor"/>
    <property type="match status" value="3"/>
</dbReference>
<sequence length="1351" mass="152833">MDVDETQDIEARAKHLWNRIKGKNIFVILDDVWEAVDLEALGLRPMATCKILLTSRNRVSEMIMEKEFWLEVLSMEENWSLFEKMVGDVVKDERIQNVATQVAQKCGGLPVLVVAVASALRSCSTLEVWNDALRRFKSFDKEDLKDKAYLAIEWSYNQLDAKELKPLFLLCGITAGVSCSISLSDLLKYAMGLSLVKNVDTVEDARNALHLLAEKLKYSCLLLDIDDDGSVRMHELVRDVAIWIAFKDKHVIAKAYGDELKEWPDRNSLKKCTAISLKSCKIPRLPEVPWVCPELRFFHLLNHNIDYSLEIPGNYFEGMKELKVLDVTRLRIPSLPPSLQCLTNLQTLCLDQCVLGDIALVGQLTNLKILSLLKSKVKDLPKEIGQLTRLQLLDLTRCSELARIPAGVISSLTSLEDLRMGSFKEWEGDLIDGRSNASVSELKQLRQLTALHIHIPDAKLLPANMFSDTELQRYIILIGDCWLYPDNYGKSSNMLKLKLTTNSQFGRGIKLLLKRCEHLDLDGMEAANIISYILASDDSGEQLKNLHVQNNDAVTAVINSSHAFPNLESLSLYNLVNLETVCCGQLIAQPFQKLRSLTLWNLPKLIGFSSKGSTSVVSTEAEEINLENEIGGPTKHFMNGEVLIPNLTRLILHQCDGLRFLFSCSMARRLEQLKHLEISTCRMMEEIVSTSGYNQEHRDNMFCNLKSLNLQHLPSLTRFYSGSYIEFSLLETLHIKDCPRLGTFIFDRKSEITSIGKENDDRNSKDNLETVIPSFLFDEKVGFPSLERLIIFDLPKLRTVWHCQLAPNSFRKLKEVVVLRCQGLINIFMPSMMGRLNALGTLVIKQCKSLQVVFDMGVVLGVKEAYGTSSTTQLKTFGCPNLNYVNINSCDNLKNIFPASLAKGLQQLNELSVENCGILEEIVAKDGLEMTPEFEFSKVTLVQLQRMPQLRIFYSGLHVSKWPLLKSLIVFECGKVEILASEYSRFQERLDSGTPIKQPFLLVDKGNPFPNLEVLHLDKNAEIWYEAHSPLPAKLFINLKEFAFSCAHPQSFHFLEELHNLEKLVVYNGPWKEIFVYEGTSSREIDAVGRTLPHIKILYLNQMKELMHLGIGNDNSESVFPNLEILNVYNCGRLKNLTSSAISFHKLTTLHVANCEGLKYLTTYSVAKCLHQLKSLEVENCESMIEIVASNEDGEDSRNYYEIAFSRLQHLKLYYLPSLRGCCSSGNCTVRVPSLNSLIVKECLIELEISPDGSLSQSGSRPERQQIIEEVEEKEEEEDDGNETFHSVPALAAIADLINVNCLIQACKRPPQGTGRRIWKWLCDLCWHSGIPIPVVLCLCCHVYNCFVIQV</sequence>
<comment type="similarity">
    <text evidence="1">Belongs to the disease resistance NB-LRR family.</text>
</comment>
<feature type="domain" description="Disease resistance protein At4g27190-like leucine-rich repeats" evidence="6">
    <location>
        <begin position="639"/>
        <end position="742"/>
    </location>
</feature>
<evidence type="ECO:0000256" key="1">
    <source>
        <dbReference type="ARBA" id="ARBA00008894"/>
    </source>
</evidence>
<dbReference type="InterPro" id="IPR032675">
    <property type="entry name" value="LRR_dom_sf"/>
</dbReference>
<dbReference type="PANTHER" id="PTHR33463">
    <property type="entry name" value="NB-ARC DOMAIN-CONTAINING PROTEIN-RELATED"/>
    <property type="match status" value="1"/>
</dbReference>
<keyword evidence="3" id="KW-0611">Plant defense</keyword>
<evidence type="ECO:0000313" key="8">
    <source>
        <dbReference type="Proteomes" id="UP000507245"/>
    </source>
</evidence>
<evidence type="ECO:0000256" key="4">
    <source>
        <dbReference type="ARBA" id="ARBA00022840"/>
    </source>
</evidence>
<reference evidence="8" key="1">
    <citation type="journal article" date="2020" name="Genome Biol.">
        <title>Gamete binning: chromosome-level and haplotype-resolved genome assembly enabled by high-throughput single-cell sequencing of gamete genomes.</title>
        <authorList>
            <person name="Campoy J.A."/>
            <person name="Sun H."/>
            <person name="Goel M."/>
            <person name="Jiao W.-B."/>
            <person name="Folz-Donahue K."/>
            <person name="Wang N."/>
            <person name="Rubio M."/>
            <person name="Liu C."/>
            <person name="Kukat C."/>
            <person name="Ruiz D."/>
            <person name="Huettel B."/>
            <person name="Schneeberger K."/>
        </authorList>
    </citation>
    <scope>NUCLEOTIDE SEQUENCE [LARGE SCALE GENOMIC DNA]</scope>
    <source>
        <strain evidence="8">cv. Rojo Pasion</strain>
    </source>
</reference>
<evidence type="ECO:0000313" key="7">
    <source>
        <dbReference type="EMBL" id="CAB4302268.1"/>
    </source>
</evidence>
<keyword evidence="2" id="KW-0547">Nucleotide-binding</keyword>
<dbReference type="InterPro" id="IPR050905">
    <property type="entry name" value="Plant_NBS-LRR"/>
</dbReference>
<feature type="domain" description="Disease resistance protein At4g27190-like leucine-rich repeats" evidence="6">
    <location>
        <begin position="1139"/>
        <end position="1243"/>
    </location>
</feature>
<dbReference type="InterPro" id="IPR057135">
    <property type="entry name" value="At4g27190-like_LRR"/>
</dbReference>
<dbReference type="InterPro" id="IPR042197">
    <property type="entry name" value="Apaf_helical"/>
</dbReference>
<feature type="domain" description="Disease resistance protein At4g27190-like leucine-rich repeats" evidence="6">
    <location>
        <begin position="875"/>
        <end position="917"/>
    </location>
</feature>
<protein>
    <submittedName>
        <fullName evidence="7">Uncharacterized protein</fullName>
    </submittedName>
</protein>
<dbReference type="SUPFAM" id="SSF52540">
    <property type="entry name" value="P-loop containing nucleoside triphosphate hydrolases"/>
    <property type="match status" value="1"/>
</dbReference>
<evidence type="ECO:0000256" key="2">
    <source>
        <dbReference type="ARBA" id="ARBA00022741"/>
    </source>
</evidence>
<dbReference type="PANTHER" id="PTHR33463:SF198">
    <property type="entry name" value="RPP4C3"/>
    <property type="match status" value="1"/>
</dbReference>
<dbReference type="GO" id="GO:0006952">
    <property type="term" value="P:defense response"/>
    <property type="evidence" value="ECO:0007669"/>
    <property type="project" value="UniProtKB-KW"/>
</dbReference>